<feature type="domain" description="Flavoprotein" evidence="4">
    <location>
        <begin position="7"/>
        <end position="158"/>
    </location>
</feature>
<dbReference type="GO" id="GO:0010181">
    <property type="term" value="F:FMN binding"/>
    <property type="evidence" value="ECO:0007669"/>
    <property type="project" value="UniProtKB-UniRule"/>
</dbReference>
<dbReference type="GO" id="GO:0015937">
    <property type="term" value="P:coenzyme A biosynthetic process"/>
    <property type="evidence" value="ECO:0007669"/>
    <property type="project" value="UniProtKB-UniRule"/>
</dbReference>
<keyword evidence="2 3" id="KW-0456">Lyase</keyword>
<evidence type="ECO:0000256" key="3">
    <source>
        <dbReference type="HAMAP-Rule" id="MF_02225"/>
    </source>
</evidence>
<dbReference type="PANTHER" id="PTHR14359:SF6">
    <property type="entry name" value="PHOSPHOPANTOTHENOYLCYSTEINE DECARBOXYLASE"/>
    <property type="match status" value="1"/>
</dbReference>
<dbReference type="Pfam" id="PF02441">
    <property type="entry name" value="Flavoprotein"/>
    <property type="match status" value="1"/>
</dbReference>
<dbReference type="GO" id="GO:0046872">
    <property type="term" value="F:metal ion binding"/>
    <property type="evidence" value="ECO:0007669"/>
    <property type="project" value="UniProtKB-KW"/>
</dbReference>
<comment type="caution">
    <text evidence="6">The sequence shown here is derived from an EMBL/GenBank/DDBJ whole genome shotgun (WGS) entry which is preliminary data.</text>
</comment>
<evidence type="ECO:0000313" key="6">
    <source>
        <dbReference type="EMBL" id="PWR74954.1"/>
    </source>
</evidence>
<comment type="cofactor">
    <cofactor evidence="3">
        <name>Mg(2+)</name>
        <dbReference type="ChEBI" id="CHEBI:18420"/>
    </cofactor>
</comment>
<comment type="similarity">
    <text evidence="3">In the N-terminal section; belongs to the HFCD (homo-oligomeric flavin containing Cys decarboxylase) superfamily.</text>
</comment>
<comment type="pathway">
    <text evidence="3">Cofactor biosynthesis; coenzyme A biosynthesis.</text>
</comment>
<comment type="caution">
    <text evidence="3">Lacks conserved residue(s) required for the propagation of feature annotation.</text>
</comment>
<reference evidence="6 7" key="1">
    <citation type="submission" date="2018-05" db="EMBL/GenBank/DDBJ databases">
        <title>Draft genome of Methanospirillum stamsii Pt1.</title>
        <authorList>
            <person name="Dueholm M.S."/>
            <person name="Nielsen P.H."/>
            <person name="Bakmann L.F."/>
            <person name="Otzen D.E."/>
        </authorList>
    </citation>
    <scope>NUCLEOTIDE SEQUENCE [LARGE SCALE GENOMIC DNA]</scope>
    <source>
        <strain evidence="6 7">Pt1</strain>
    </source>
</reference>
<dbReference type="NCBIfam" id="TIGR00521">
    <property type="entry name" value="coaBC_dfp"/>
    <property type="match status" value="1"/>
</dbReference>
<feature type="binding site" evidence="3">
    <location>
        <position position="312"/>
    </location>
    <ligand>
        <name>CTP</name>
        <dbReference type="ChEBI" id="CHEBI:37563"/>
    </ligand>
</feature>
<dbReference type="RefSeq" id="WP_109940387.1">
    <property type="nucleotide sequence ID" value="NZ_CP176366.1"/>
</dbReference>
<dbReference type="Gene3D" id="3.40.50.1950">
    <property type="entry name" value="Flavin prenyltransferase-like"/>
    <property type="match status" value="1"/>
</dbReference>
<dbReference type="EMBL" id="QGMZ01000014">
    <property type="protein sequence ID" value="PWR74954.1"/>
    <property type="molecule type" value="Genomic_DNA"/>
</dbReference>
<dbReference type="AlphaFoldDB" id="A0A2V2N492"/>
<dbReference type="InterPro" id="IPR035929">
    <property type="entry name" value="CoaB-like_sf"/>
</dbReference>
<protein>
    <recommendedName>
        <fullName evidence="3">Coenzyme A biosynthesis bifunctional protein CoaBC</fullName>
    </recommendedName>
    <alternativeName>
        <fullName evidence="3">DNA/pantothenate metabolism flavoprotein</fullName>
    </alternativeName>
    <alternativeName>
        <fullName evidence="3">Phosphopantothenoylcysteine synthetase/decarboxylase</fullName>
        <shortName evidence="3">PPCS-PPCDC</shortName>
    </alternativeName>
    <domain>
        <recommendedName>
            <fullName evidence="3">Phosphopantothenoylcysteine decarboxylase</fullName>
            <shortName evidence="3">PPC decarboxylase</shortName>
            <shortName evidence="3">PPC-DC</shortName>
            <ecNumber evidence="3">4.1.1.36</ecNumber>
        </recommendedName>
        <alternativeName>
            <fullName evidence="3">CoaC</fullName>
        </alternativeName>
    </domain>
    <domain>
        <recommendedName>
            <fullName evidence="3">Phosphopantothenate--cysteine ligase</fullName>
            <ecNumber evidence="3">6.3.2.5</ecNumber>
        </recommendedName>
        <alternativeName>
            <fullName evidence="3">CoaB</fullName>
        </alternativeName>
        <alternativeName>
            <fullName evidence="3">Phosphopantothenoylcysteine synthetase</fullName>
            <shortName evidence="3">PPC synthetase</shortName>
            <shortName evidence="3">PPC-S</shortName>
        </alternativeName>
    </domain>
</protein>
<evidence type="ECO:0000256" key="2">
    <source>
        <dbReference type="ARBA" id="ARBA00023239"/>
    </source>
</evidence>
<dbReference type="InterPro" id="IPR007085">
    <property type="entry name" value="DNA/pantothenate-metab_flavo_C"/>
</dbReference>
<evidence type="ECO:0000259" key="4">
    <source>
        <dbReference type="Pfam" id="PF02441"/>
    </source>
</evidence>
<comment type="catalytic activity">
    <reaction evidence="3">
        <text>(R)-4'-phosphopantothenate + L-cysteine + CTP = N-[(R)-4-phosphopantothenoyl]-L-cysteine + CMP + diphosphate + H(+)</text>
        <dbReference type="Rhea" id="RHEA:19397"/>
        <dbReference type="ChEBI" id="CHEBI:10986"/>
        <dbReference type="ChEBI" id="CHEBI:15378"/>
        <dbReference type="ChEBI" id="CHEBI:33019"/>
        <dbReference type="ChEBI" id="CHEBI:35235"/>
        <dbReference type="ChEBI" id="CHEBI:37563"/>
        <dbReference type="ChEBI" id="CHEBI:59458"/>
        <dbReference type="ChEBI" id="CHEBI:60377"/>
        <dbReference type="EC" id="6.3.2.5"/>
    </reaction>
</comment>
<keyword evidence="1 3" id="KW-0210">Decarboxylase</keyword>
<evidence type="ECO:0000259" key="5">
    <source>
        <dbReference type="Pfam" id="PF04127"/>
    </source>
</evidence>
<comment type="catalytic activity">
    <reaction evidence="3">
        <text>N-[(R)-4-phosphopantothenoyl]-L-cysteine + H(+) = (R)-4'-phosphopantetheine + CO2</text>
        <dbReference type="Rhea" id="RHEA:16793"/>
        <dbReference type="ChEBI" id="CHEBI:15378"/>
        <dbReference type="ChEBI" id="CHEBI:16526"/>
        <dbReference type="ChEBI" id="CHEBI:59458"/>
        <dbReference type="ChEBI" id="CHEBI:61723"/>
        <dbReference type="EC" id="4.1.1.36"/>
    </reaction>
</comment>
<dbReference type="PANTHER" id="PTHR14359">
    <property type="entry name" value="HOMO-OLIGOMERIC FLAVIN CONTAINING CYS DECARBOXYLASE FAMILY"/>
    <property type="match status" value="1"/>
</dbReference>
<dbReference type="SUPFAM" id="SSF52507">
    <property type="entry name" value="Homo-oligomeric flavin-containing Cys decarboxylases, HFCD"/>
    <property type="match status" value="1"/>
</dbReference>
<sequence>MSYLSGKTIVLGVTGSIAAVETVKLVHALRRKGAIVQPVMSQAACSILHPDALTYASGRDTITRISGHVEHVEYCGDEGFSDLLLIAPCTANTISKIACGIDDTPVTTFATTALGRNMPVALVPAMHHAMFRHQMVVKNLNALIDAGIIVIGPKIEEGKAKIVAQDEIVLWCERILSQSPLSGKKVLITSGRCEEPVDDIRVLTSRSSGIMGQELALEAFRLGADVTIIHRDYVPFCENIRITTAASMEQAVQSVVKEKKPDIYISAAAISDFAPEKVPGKILSGQEVTIRFKPLPKILDSVLGTIPVIVGFKLGEDSITDAQALLKKGVTMVLANTPENLGTEEGNYTLLDYSGETRISGLKQDIARQIFQRIVTKHL</sequence>
<dbReference type="GO" id="GO:0004632">
    <property type="term" value="F:phosphopantothenate--cysteine ligase activity"/>
    <property type="evidence" value="ECO:0007669"/>
    <property type="project" value="UniProtKB-UniRule"/>
</dbReference>
<feature type="region of interest" description="Phosphopantothenoylcysteine decarboxylase" evidence="3">
    <location>
        <begin position="1"/>
        <end position="185"/>
    </location>
</feature>
<proteinExistence type="inferred from homology"/>
<dbReference type="UniPathway" id="UPA00241"/>
<dbReference type="GeneID" id="97611171"/>
<dbReference type="InterPro" id="IPR036551">
    <property type="entry name" value="Flavin_trans-like"/>
</dbReference>
<dbReference type="OrthoDB" id="10536at2157"/>
<dbReference type="InterPro" id="IPR003382">
    <property type="entry name" value="Flavoprotein"/>
</dbReference>
<name>A0A2V2N492_9EURY</name>
<dbReference type="EC" id="6.3.2.5" evidence="3"/>
<feature type="binding site" evidence="3">
    <location>
        <position position="281"/>
    </location>
    <ligand>
        <name>CTP</name>
        <dbReference type="ChEBI" id="CHEBI:37563"/>
    </ligand>
</feature>
<accession>A0A2V2N492</accession>
<comment type="similarity">
    <text evidence="3">In the C-terminal section; belongs to the PPC synthetase family.</text>
</comment>
<dbReference type="SUPFAM" id="SSF102645">
    <property type="entry name" value="CoaB-like"/>
    <property type="match status" value="1"/>
</dbReference>
<keyword evidence="3" id="KW-0288">FMN</keyword>
<keyword evidence="3" id="KW-0285">Flavoprotein</keyword>
<dbReference type="HAMAP" id="MF_02225">
    <property type="entry name" value="CoaBC"/>
    <property type="match status" value="1"/>
</dbReference>
<comment type="cofactor">
    <cofactor evidence="3">
        <name>FMN</name>
        <dbReference type="ChEBI" id="CHEBI:58210"/>
    </cofactor>
    <text evidence="3">Binds 1 FMN per subunit.</text>
</comment>
<keyword evidence="3" id="KW-0511">Multifunctional enzyme</keyword>
<dbReference type="Pfam" id="PF04127">
    <property type="entry name" value="DFP"/>
    <property type="match status" value="1"/>
</dbReference>
<evidence type="ECO:0000313" key="7">
    <source>
        <dbReference type="Proteomes" id="UP000245934"/>
    </source>
</evidence>
<feature type="domain" description="DNA/pantothenate metabolism flavoprotein C-terminal" evidence="5">
    <location>
        <begin position="181"/>
        <end position="375"/>
    </location>
</feature>
<feature type="binding site" evidence="3">
    <location>
        <position position="272"/>
    </location>
    <ligand>
        <name>CTP</name>
        <dbReference type="ChEBI" id="CHEBI:37563"/>
    </ligand>
</feature>
<dbReference type="GO" id="GO:0015941">
    <property type="term" value="P:pantothenate catabolic process"/>
    <property type="evidence" value="ECO:0007669"/>
    <property type="project" value="InterPro"/>
</dbReference>
<keyword evidence="3" id="KW-0460">Magnesium</keyword>
<dbReference type="GO" id="GO:0071513">
    <property type="term" value="C:phosphopantothenoylcysteine decarboxylase complex"/>
    <property type="evidence" value="ECO:0007669"/>
    <property type="project" value="TreeGrafter"/>
</dbReference>
<dbReference type="GO" id="GO:0004633">
    <property type="term" value="F:phosphopantothenoylcysteine decarboxylase activity"/>
    <property type="evidence" value="ECO:0007669"/>
    <property type="project" value="UniProtKB-UniRule"/>
</dbReference>
<dbReference type="Gene3D" id="3.40.50.10300">
    <property type="entry name" value="CoaB-like"/>
    <property type="match status" value="1"/>
</dbReference>
<feature type="region of interest" description="Phosphopantothenate--cysteine ligase" evidence="3">
    <location>
        <begin position="186"/>
        <end position="379"/>
    </location>
</feature>
<feature type="binding site" evidence="3">
    <location>
        <position position="328"/>
    </location>
    <ligand>
        <name>CTP</name>
        <dbReference type="ChEBI" id="CHEBI:37563"/>
    </ligand>
</feature>
<gene>
    <name evidence="3 6" type="primary">coaBC</name>
    <name evidence="6" type="ORF">DLD82_06930</name>
</gene>
<organism evidence="6 7">
    <name type="scientific">Methanospirillum stamsii</name>
    <dbReference type="NCBI Taxonomy" id="1277351"/>
    <lineage>
        <taxon>Archaea</taxon>
        <taxon>Methanobacteriati</taxon>
        <taxon>Methanobacteriota</taxon>
        <taxon>Stenosarchaea group</taxon>
        <taxon>Methanomicrobia</taxon>
        <taxon>Methanomicrobiales</taxon>
        <taxon>Methanospirillaceae</taxon>
        <taxon>Methanospirillum</taxon>
    </lineage>
</organism>
<dbReference type="EC" id="4.1.1.36" evidence="3"/>
<dbReference type="InterPro" id="IPR005252">
    <property type="entry name" value="CoaBC"/>
</dbReference>
<evidence type="ECO:0000256" key="1">
    <source>
        <dbReference type="ARBA" id="ARBA00022793"/>
    </source>
</evidence>
<keyword evidence="7" id="KW-1185">Reference proteome</keyword>
<keyword evidence="3" id="KW-0479">Metal-binding</keyword>
<comment type="function">
    <text evidence="3">Catalyzes two sequential steps in the biosynthesis of coenzyme A. In the first step cysteine is conjugated to 4'-phosphopantothenate to form 4-phosphopantothenoylcysteine. In the second step the latter compound is decarboxylated to form 4'-phosphopantotheine.</text>
</comment>
<keyword evidence="3 6" id="KW-0436">Ligase</keyword>
<dbReference type="Proteomes" id="UP000245934">
    <property type="component" value="Unassembled WGS sequence"/>
</dbReference>